<accession>A0A330LRX1</accession>
<gene>
    <name evidence="1" type="ORF">MORIYA_3259</name>
</gene>
<evidence type="ECO:0000313" key="1">
    <source>
        <dbReference type="EMBL" id="SQD79714.1"/>
    </source>
</evidence>
<organism evidence="1 2">
    <name type="scientific">Moritella yayanosii</name>
    <dbReference type="NCBI Taxonomy" id="69539"/>
    <lineage>
        <taxon>Bacteria</taxon>
        <taxon>Pseudomonadati</taxon>
        <taxon>Pseudomonadota</taxon>
        <taxon>Gammaproteobacteria</taxon>
        <taxon>Alteromonadales</taxon>
        <taxon>Moritellaceae</taxon>
        <taxon>Moritella</taxon>
    </lineage>
</organism>
<sequence>MKFRSFLFILRGAHEQGAVVVPCPNDAMYLFEGMSKVYSSRIDNCM</sequence>
<dbReference type="AlphaFoldDB" id="A0A330LRX1"/>
<evidence type="ECO:0000313" key="2">
    <source>
        <dbReference type="Proteomes" id="UP000250163"/>
    </source>
</evidence>
<reference evidence="2" key="1">
    <citation type="submission" date="2018-05" db="EMBL/GenBank/DDBJ databases">
        <authorList>
            <person name="Cea G.-C."/>
            <person name="William W."/>
        </authorList>
    </citation>
    <scope>NUCLEOTIDE SEQUENCE [LARGE SCALE GENOMIC DNA]</scope>
    <source>
        <strain evidence="2">DB21MT 5</strain>
    </source>
</reference>
<dbReference type="Proteomes" id="UP000250163">
    <property type="component" value="Chromosome MORIYA"/>
</dbReference>
<dbReference type="EMBL" id="LS483250">
    <property type="protein sequence ID" value="SQD79714.1"/>
    <property type="molecule type" value="Genomic_DNA"/>
</dbReference>
<proteinExistence type="predicted"/>
<dbReference type="KEGG" id="mya:MORIYA_3259"/>
<name>A0A330LRX1_9GAMM</name>
<keyword evidence="2" id="KW-1185">Reference proteome</keyword>
<protein>
    <submittedName>
        <fullName evidence="1">Uncharacterized protein</fullName>
    </submittedName>
</protein>